<reference evidence="1" key="1">
    <citation type="submission" date="2021-01" db="EMBL/GenBank/DDBJ databases">
        <title>Whole genome shotgun sequence of Virgisporangium aliadipatigenens NBRC 105644.</title>
        <authorList>
            <person name="Komaki H."/>
            <person name="Tamura T."/>
        </authorList>
    </citation>
    <scope>NUCLEOTIDE SEQUENCE</scope>
    <source>
        <strain evidence="1">NBRC 105644</strain>
    </source>
</reference>
<gene>
    <name evidence="1" type="ORF">Val02_66000</name>
</gene>
<evidence type="ECO:0000313" key="2">
    <source>
        <dbReference type="Proteomes" id="UP000619260"/>
    </source>
</evidence>
<accession>A0A8J3YQ26</accession>
<dbReference type="Proteomes" id="UP000619260">
    <property type="component" value="Unassembled WGS sequence"/>
</dbReference>
<protein>
    <submittedName>
        <fullName evidence="1">Uncharacterized protein</fullName>
    </submittedName>
</protein>
<organism evidence="1 2">
    <name type="scientific">Virgisporangium aliadipatigenens</name>
    <dbReference type="NCBI Taxonomy" id="741659"/>
    <lineage>
        <taxon>Bacteria</taxon>
        <taxon>Bacillati</taxon>
        <taxon>Actinomycetota</taxon>
        <taxon>Actinomycetes</taxon>
        <taxon>Micromonosporales</taxon>
        <taxon>Micromonosporaceae</taxon>
        <taxon>Virgisporangium</taxon>
    </lineage>
</organism>
<dbReference type="AlphaFoldDB" id="A0A8J3YQ26"/>
<name>A0A8J3YQ26_9ACTN</name>
<comment type="caution">
    <text evidence="1">The sequence shown here is derived from an EMBL/GenBank/DDBJ whole genome shotgun (WGS) entry which is preliminary data.</text>
</comment>
<keyword evidence="2" id="KW-1185">Reference proteome</keyword>
<evidence type="ECO:0000313" key="1">
    <source>
        <dbReference type="EMBL" id="GIJ49714.1"/>
    </source>
</evidence>
<sequence length="139" mass="15064">MEGGDGSFRVDLFRFGVRVVGVPSLAELTALFRRCDDVVVEHGAQGCCATVRFDRTAAVFTDALVSGVRDLEEVGLRPVCVSGDDDPRPSWRPASEALAVEAVNLVLRLRTIAPRVERWGAVRSLLTGRDAVRTARRAG</sequence>
<proteinExistence type="predicted"/>
<dbReference type="EMBL" id="BOPF01000030">
    <property type="protein sequence ID" value="GIJ49714.1"/>
    <property type="molecule type" value="Genomic_DNA"/>
</dbReference>